<dbReference type="RefSeq" id="WP_344758903.1">
    <property type="nucleotide sequence ID" value="NZ_BAAAZU010000004.1"/>
</dbReference>
<keyword evidence="1" id="KW-0472">Membrane</keyword>
<gene>
    <name evidence="3" type="ORF">GCM10022229_10480</name>
</gene>
<sequence>MTPPNQNPADRGCGERLRAAREAAGLSVSEVASQLKMPMRIVEALEAEDWARIGAPVFVRGQLRSYSRLLGLPVEPVQIASGVAPIEPTRLVSRTRTPWTQRVADQVGGRLVYVVITALIILPVWVATQSHMSGIQDPGAPLDLPVDGLVADGASPQPASANEPSTVVASMASLPQRHAAPAPALSLRLSGDSWVQVTAPDGSSVEESLLRAGDTRSYAADEVGRVVLGNASAVEVRSGGQTRDLEPYLRANVARFTVSSDGSLAPVQH</sequence>
<dbReference type="PANTHER" id="PTHR34475">
    <property type="match status" value="1"/>
</dbReference>
<dbReference type="CDD" id="cd00093">
    <property type="entry name" value="HTH_XRE"/>
    <property type="match status" value="1"/>
</dbReference>
<evidence type="ECO:0000256" key="1">
    <source>
        <dbReference type="SAM" id="Phobius"/>
    </source>
</evidence>
<feature type="transmembrane region" description="Helical" evidence="1">
    <location>
        <begin position="111"/>
        <end position="128"/>
    </location>
</feature>
<keyword evidence="1" id="KW-1133">Transmembrane helix</keyword>
<dbReference type="Pfam" id="PF13413">
    <property type="entry name" value="HTH_25"/>
    <property type="match status" value="1"/>
</dbReference>
<dbReference type="InterPro" id="IPR025194">
    <property type="entry name" value="RodZ-like_C"/>
</dbReference>
<comment type="caution">
    <text evidence="3">The sequence shown here is derived from an EMBL/GenBank/DDBJ whole genome shotgun (WGS) entry which is preliminary data.</text>
</comment>
<dbReference type="Proteomes" id="UP001501727">
    <property type="component" value="Unassembled WGS sequence"/>
</dbReference>
<name>A0ABP7MA51_9GAMM</name>
<dbReference type="Pfam" id="PF13464">
    <property type="entry name" value="RodZ_C"/>
    <property type="match status" value="1"/>
</dbReference>
<dbReference type="Gene3D" id="1.10.260.40">
    <property type="entry name" value="lambda repressor-like DNA-binding domains"/>
    <property type="match status" value="1"/>
</dbReference>
<dbReference type="InterPro" id="IPR010982">
    <property type="entry name" value="Lambda_DNA-bd_dom_sf"/>
</dbReference>
<reference evidence="4" key="1">
    <citation type="journal article" date="2019" name="Int. J. Syst. Evol. Microbiol.">
        <title>The Global Catalogue of Microorganisms (GCM) 10K type strain sequencing project: providing services to taxonomists for standard genome sequencing and annotation.</title>
        <authorList>
            <consortium name="The Broad Institute Genomics Platform"/>
            <consortium name="The Broad Institute Genome Sequencing Center for Infectious Disease"/>
            <person name="Wu L."/>
            <person name="Ma J."/>
        </authorList>
    </citation>
    <scope>NUCLEOTIDE SEQUENCE [LARGE SCALE GENOMIC DNA]</scope>
    <source>
        <strain evidence="4">JCM 16916</strain>
    </source>
</reference>
<evidence type="ECO:0000259" key="2">
    <source>
        <dbReference type="Pfam" id="PF13464"/>
    </source>
</evidence>
<dbReference type="InterPro" id="IPR050400">
    <property type="entry name" value="Bact_Cytoskel_RodZ"/>
</dbReference>
<dbReference type="EMBL" id="BAAAZU010000004">
    <property type="protein sequence ID" value="GAA3918793.1"/>
    <property type="molecule type" value="Genomic_DNA"/>
</dbReference>
<feature type="domain" description="Cytoskeleton protein RodZ-like C-terminal" evidence="2">
    <location>
        <begin position="187"/>
        <end position="257"/>
    </location>
</feature>
<keyword evidence="1" id="KW-0812">Transmembrane</keyword>
<dbReference type="InterPro" id="IPR001387">
    <property type="entry name" value="Cro/C1-type_HTH"/>
</dbReference>
<organism evidence="3 4">
    <name type="scientific">Luteimonas lutimaris</name>
    <dbReference type="NCBI Taxonomy" id="698645"/>
    <lineage>
        <taxon>Bacteria</taxon>
        <taxon>Pseudomonadati</taxon>
        <taxon>Pseudomonadota</taxon>
        <taxon>Gammaproteobacteria</taxon>
        <taxon>Lysobacterales</taxon>
        <taxon>Lysobacteraceae</taxon>
        <taxon>Luteimonas</taxon>
    </lineage>
</organism>
<dbReference type="PANTHER" id="PTHR34475:SF1">
    <property type="entry name" value="CYTOSKELETON PROTEIN RODZ"/>
    <property type="match status" value="1"/>
</dbReference>
<evidence type="ECO:0000313" key="4">
    <source>
        <dbReference type="Proteomes" id="UP001501727"/>
    </source>
</evidence>
<accession>A0ABP7MA51</accession>
<proteinExistence type="predicted"/>
<protein>
    <submittedName>
        <fullName evidence="3">DUF4115 domain-containing protein</fullName>
    </submittedName>
</protein>
<evidence type="ECO:0000313" key="3">
    <source>
        <dbReference type="EMBL" id="GAA3918793.1"/>
    </source>
</evidence>
<keyword evidence="4" id="KW-1185">Reference proteome</keyword>